<gene>
    <name evidence="11" type="ORF">GCM10011608_05780</name>
</gene>
<dbReference type="Proteomes" id="UP000608890">
    <property type="component" value="Unassembled WGS sequence"/>
</dbReference>
<evidence type="ECO:0000313" key="12">
    <source>
        <dbReference type="Proteomes" id="UP000608890"/>
    </source>
</evidence>
<keyword evidence="5" id="KW-0804">Transcription</keyword>
<comment type="caution">
    <text evidence="11">The sequence shown here is derived from an EMBL/GenBank/DDBJ whole genome shotgun (WGS) entry which is preliminary data.</text>
</comment>
<dbReference type="Pfam" id="PF00072">
    <property type="entry name" value="Response_reg"/>
    <property type="match status" value="1"/>
</dbReference>
<dbReference type="Gene3D" id="1.10.10.10">
    <property type="entry name" value="Winged helix-like DNA-binding domain superfamily/Winged helix DNA-binding domain"/>
    <property type="match status" value="1"/>
</dbReference>
<dbReference type="InterPro" id="IPR039420">
    <property type="entry name" value="WalR-like"/>
</dbReference>
<evidence type="ECO:0000256" key="3">
    <source>
        <dbReference type="ARBA" id="ARBA00023015"/>
    </source>
</evidence>
<feature type="region of interest" description="Disordered" evidence="8">
    <location>
        <begin position="1"/>
        <end position="24"/>
    </location>
</feature>
<dbReference type="CDD" id="cd00383">
    <property type="entry name" value="trans_reg_C"/>
    <property type="match status" value="1"/>
</dbReference>
<dbReference type="GO" id="GO:0006355">
    <property type="term" value="P:regulation of DNA-templated transcription"/>
    <property type="evidence" value="ECO:0007669"/>
    <property type="project" value="InterPro"/>
</dbReference>
<evidence type="ECO:0000259" key="9">
    <source>
        <dbReference type="PROSITE" id="PS50110"/>
    </source>
</evidence>
<dbReference type="PANTHER" id="PTHR48111:SF21">
    <property type="entry name" value="DNA-BINDING DUAL MASTER TRANSCRIPTIONAL REGULATOR RPAA"/>
    <property type="match status" value="1"/>
</dbReference>
<dbReference type="SMART" id="SM00448">
    <property type="entry name" value="REC"/>
    <property type="match status" value="1"/>
</dbReference>
<dbReference type="SMART" id="SM00862">
    <property type="entry name" value="Trans_reg_C"/>
    <property type="match status" value="1"/>
</dbReference>
<reference evidence="11" key="1">
    <citation type="journal article" date="2014" name="Int. J. Syst. Evol. Microbiol.">
        <title>Complete genome sequence of Corynebacterium casei LMG S-19264T (=DSM 44701T), isolated from a smear-ripened cheese.</title>
        <authorList>
            <consortium name="US DOE Joint Genome Institute (JGI-PGF)"/>
            <person name="Walter F."/>
            <person name="Albersmeier A."/>
            <person name="Kalinowski J."/>
            <person name="Ruckert C."/>
        </authorList>
    </citation>
    <scope>NUCLEOTIDE SEQUENCE</scope>
    <source>
        <strain evidence="11">CGMCC 4.7312</strain>
    </source>
</reference>
<dbReference type="InterPro" id="IPR011006">
    <property type="entry name" value="CheY-like_superfamily"/>
</dbReference>
<dbReference type="FunFam" id="3.40.50.2300:FF:000001">
    <property type="entry name" value="DNA-binding response regulator PhoB"/>
    <property type="match status" value="1"/>
</dbReference>
<evidence type="ECO:0000256" key="1">
    <source>
        <dbReference type="ARBA" id="ARBA00022553"/>
    </source>
</evidence>
<protein>
    <submittedName>
        <fullName evidence="11">DNA-binding response regulator</fullName>
    </submittedName>
</protein>
<dbReference type="SUPFAM" id="SSF46894">
    <property type="entry name" value="C-terminal effector domain of the bipartite response regulators"/>
    <property type="match status" value="1"/>
</dbReference>
<keyword evidence="2" id="KW-0902">Two-component regulatory system</keyword>
<dbReference type="PROSITE" id="PS51755">
    <property type="entry name" value="OMPR_PHOB"/>
    <property type="match status" value="1"/>
</dbReference>
<feature type="DNA-binding region" description="OmpR/PhoB-type" evidence="7">
    <location>
        <begin position="160"/>
        <end position="259"/>
    </location>
</feature>
<keyword evidence="1 6" id="KW-0597">Phosphoprotein</keyword>
<feature type="domain" description="OmpR/PhoB-type" evidence="10">
    <location>
        <begin position="160"/>
        <end position="259"/>
    </location>
</feature>
<dbReference type="GO" id="GO:0000156">
    <property type="term" value="F:phosphorelay response regulator activity"/>
    <property type="evidence" value="ECO:0007669"/>
    <property type="project" value="TreeGrafter"/>
</dbReference>
<accession>A0A917THP0</accession>
<evidence type="ECO:0000259" key="10">
    <source>
        <dbReference type="PROSITE" id="PS51755"/>
    </source>
</evidence>
<feature type="modified residue" description="4-aspartylphosphate" evidence="6">
    <location>
        <position position="87"/>
    </location>
</feature>
<feature type="domain" description="Response regulatory" evidence="9">
    <location>
        <begin position="38"/>
        <end position="151"/>
    </location>
</feature>
<dbReference type="SUPFAM" id="SSF52172">
    <property type="entry name" value="CheY-like"/>
    <property type="match status" value="1"/>
</dbReference>
<dbReference type="InterPro" id="IPR001789">
    <property type="entry name" value="Sig_transdc_resp-reg_receiver"/>
</dbReference>
<dbReference type="CDD" id="cd17574">
    <property type="entry name" value="REC_OmpR"/>
    <property type="match status" value="1"/>
</dbReference>
<name>A0A917THP0_9ACTN</name>
<evidence type="ECO:0000256" key="8">
    <source>
        <dbReference type="SAM" id="MobiDB-lite"/>
    </source>
</evidence>
<dbReference type="AlphaFoldDB" id="A0A917THP0"/>
<dbReference type="Gene3D" id="6.10.250.690">
    <property type="match status" value="1"/>
</dbReference>
<evidence type="ECO:0000256" key="7">
    <source>
        <dbReference type="PROSITE-ProRule" id="PRU01091"/>
    </source>
</evidence>
<dbReference type="GO" id="GO:0000976">
    <property type="term" value="F:transcription cis-regulatory region binding"/>
    <property type="evidence" value="ECO:0007669"/>
    <property type="project" value="TreeGrafter"/>
</dbReference>
<organism evidence="11 12">
    <name type="scientific">Micromonospora sonchi</name>
    <dbReference type="NCBI Taxonomy" id="1763543"/>
    <lineage>
        <taxon>Bacteria</taxon>
        <taxon>Bacillati</taxon>
        <taxon>Actinomycetota</taxon>
        <taxon>Actinomycetes</taxon>
        <taxon>Micromonosporales</taxon>
        <taxon>Micromonosporaceae</taxon>
        <taxon>Micromonospora</taxon>
    </lineage>
</organism>
<evidence type="ECO:0000256" key="6">
    <source>
        <dbReference type="PROSITE-ProRule" id="PRU00169"/>
    </source>
</evidence>
<proteinExistence type="predicted"/>
<dbReference type="Gene3D" id="3.40.50.2300">
    <property type="match status" value="1"/>
</dbReference>
<evidence type="ECO:0000256" key="2">
    <source>
        <dbReference type="ARBA" id="ARBA00023012"/>
    </source>
</evidence>
<keyword evidence="3" id="KW-0805">Transcription regulation</keyword>
<dbReference type="InterPro" id="IPR016032">
    <property type="entry name" value="Sig_transdc_resp-reg_C-effctor"/>
</dbReference>
<dbReference type="EMBL" id="BMNB01000002">
    <property type="protein sequence ID" value="GGM23844.1"/>
    <property type="molecule type" value="Genomic_DNA"/>
</dbReference>
<evidence type="ECO:0000256" key="5">
    <source>
        <dbReference type="ARBA" id="ARBA00023163"/>
    </source>
</evidence>
<sequence length="260" mass="28119">MTDRGGGGPAPAGPPFPAVTPSDARPPADYPGCIMDGCVLVVEDDASIREVTALGLRRAGFRVDTAVDGRQALAAWRAGPVDLIVLDVMLPGLDGLEVCREIRRSSTVPILMLTARTDTIDVVVGLECGADDYLRKPFDLPELVARVRSVLRRTVAPPEPGPLRIGGLEIDPGAFVARRDGAELPLTATEFRLLLELARRPGQVFTRELLLERVWNHSYLGDSRLVDVAVQRLRAKVEDDPGNPRLIRTVRGAGYKFTAG</sequence>
<keyword evidence="12" id="KW-1185">Reference proteome</keyword>
<dbReference type="FunFam" id="1.10.10.10:FF:000018">
    <property type="entry name" value="DNA-binding response regulator ResD"/>
    <property type="match status" value="1"/>
</dbReference>
<dbReference type="GO" id="GO:0005829">
    <property type="term" value="C:cytosol"/>
    <property type="evidence" value="ECO:0007669"/>
    <property type="project" value="TreeGrafter"/>
</dbReference>
<dbReference type="PANTHER" id="PTHR48111">
    <property type="entry name" value="REGULATOR OF RPOS"/>
    <property type="match status" value="1"/>
</dbReference>
<dbReference type="Pfam" id="PF00486">
    <property type="entry name" value="Trans_reg_C"/>
    <property type="match status" value="1"/>
</dbReference>
<dbReference type="GO" id="GO:0032993">
    <property type="term" value="C:protein-DNA complex"/>
    <property type="evidence" value="ECO:0007669"/>
    <property type="project" value="TreeGrafter"/>
</dbReference>
<dbReference type="InterPro" id="IPR036388">
    <property type="entry name" value="WH-like_DNA-bd_sf"/>
</dbReference>
<evidence type="ECO:0000313" key="11">
    <source>
        <dbReference type="EMBL" id="GGM23844.1"/>
    </source>
</evidence>
<reference evidence="11" key="2">
    <citation type="submission" date="2020-09" db="EMBL/GenBank/DDBJ databases">
        <authorList>
            <person name="Sun Q."/>
            <person name="Zhou Y."/>
        </authorList>
    </citation>
    <scope>NUCLEOTIDE SEQUENCE</scope>
    <source>
        <strain evidence="11">CGMCC 4.7312</strain>
    </source>
</reference>
<dbReference type="InterPro" id="IPR001867">
    <property type="entry name" value="OmpR/PhoB-type_DNA-bd"/>
</dbReference>
<evidence type="ECO:0000256" key="4">
    <source>
        <dbReference type="ARBA" id="ARBA00023125"/>
    </source>
</evidence>
<keyword evidence="4 7" id="KW-0238">DNA-binding</keyword>
<feature type="compositionally biased region" description="Gly residues" evidence="8">
    <location>
        <begin position="1"/>
        <end position="10"/>
    </location>
</feature>
<dbReference type="PROSITE" id="PS50110">
    <property type="entry name" value="RESPONSE_REGULATORY"/>
    <property type="match status" value="1"/>
</dbReference>